<gene>
    <name evidence="1" type="ORF">K504DRAFT_225969</name>
</gene>
<evidence type="ECO:0000313" key="2">
    <source>
        <dbReference type="Proteomes" id="UP000799428"/>
    </source>
</evidence>
<evidence type="ECO:0000313" key="1">
    <source>
        <dbReference type="EMBL" id="KAF2711628.1"/>
    </source>
</evidence>
<protein>
    <submittedName>
        <fullName evidence="1">Uncharacterized protein</fullName>
    </submittedName>
</protein>
<dbReference type="EMBL" id="MU005767">
    <property type="protein sequence ID" value="KAF2711628.1"/>
    <property type="molecule type" value="Genomic_DNA"/>
</dbReference>
<accession>A0A6G1KFM1</accession>
<sequence length="54" mass="6279">MNLEIHLKCTRSSRSRVECLATVQQISPVPLRPHPRVYHAETFYHCTNCMHCPS</sequence>
<organism evidence="1 2">
    <name type="scientific">Pleomassaria siparia CBS 279.74</name>
    <dbReference type="NCBI Taxonomy" id="1314801"/>
    <lineage>
        <taxon>Eukaryota</taxon>
        <taxon>Fungi</taxon>
        <taxon>Dikarya</taxon>
        <taxon>Ascomycota</taxon>
        <taxon>Pezizomycotina</taxon>
        <taxon>Dothideomycetes</taxon>
        <taxon>Pleosporomycetidae</taxon>
        <taxon>Pleosporales</taxon>
        <taxon>Pleomassariaceae</taxon>
        <taxon>Pleomassaria</taxon>
    </lineage>
</organism>
<name>A0A6G1KFM1_9PLEO</name>
<reference evidence="1" key="1">
    <citation type="journal article" date="2020" name="Stud. Mycol.">
        <title>101 Dothideomycetes genomes: a test case for predicting lifestyles and emergence of pathogens.</title>
        <authorList>
            <person name="Haridas S."/>
            <person name="Albert R."/>
            <person name="Binder M."/>
            <person name="Bloem J."/>
            <person name="Labutti K."/>
            <person name="Salamov A."/>
            <person name="Andreopoulos B."/>
            <person name="Baker S."/>
            <person name="Barry K."/>
            <person name="Bills G."/>
            <person name="Bluhm B."/>
            <person name="Cannon C."/>
            <person name="Castanera R."/>
            <person name="Culley D."/>
            <person name="Daum C."/>
            <person name="Ezra D."/>
            <person name="Gonzalez J."/>
            <person name="Henrissat B."/>
            <person name="Kuo A."/>
            <person name="Liang C."/>
            <person name="Lipzen A."/>
            <person name="Lutzoni F."/>
            <person name="Magnuson J."/>
            <person name="Mondo S."/>
            <person name="Nolan M."/>
            <person name="Ohm R."/>
            <person name="Pangilinan J."/>
            <person name="Park H.-J."/>
            <person name="Ramirez L."/>
            <person name="Alfaro M."/>
            <person name="Sun H."/>
            <person name="Tritt A."/>
            <person name="Yoshinaga Y."/>
            <person name="Zwiers L.-H."/>
            <person name="Turgeon B."/>
            <person name="Goodwin S."/>
            <person name="Spatafora J."/>
            <person name="Crous P."/>
            <person name="Grigoriev I."/>
        </authorList>
    </citation>
    <scope>NUCLEOTIDE SEQUENCE</scope>
    <source>
        <strain evidence="1">CBS 279.74</strain>
    </source>
</reference>
<dbReference type="AlphaFoldDB" id="A0A6G1KFM1"/>
<proteinExistence type="predicted"/>
<keyword evidence="2" id="KW-1185">Reference proteome</keyword>
<dbReference type="Proteomes" id="UP000799428">
    <property type="component" value="Unassembled WGS sequence"/>
</dbReference>